<keyword evidence="4 5" id="KW-0732">Signal</keyword>
<dbReference type="PROSITE" id="PS51257">
    <property type="entry name" value="PROKAR_LIPOPROTEIN"/>
    <property type="match status" value="1"/>
</dbReference>
<dbReference type="GO" id="GO:1901678">
    <property type="term" value="P:iron coordination entity transport"/>
    <property type="evidence" value="ECO:0007669"/>
    <property type="project" value="UniProtKB-ARBA"/>
</dbReference>
<dbReference type="SUPFAM" id="SSF53807">
    <property type="entry name" value="Helical backbone' metal receptor"/>
    <property type="match status" value="1"/>
</dbReference>
<evidence type="ECO:0000313" key="8">
    <source>
        <dbReference type="Proteomes" id="UP000317573"/>
    </source>
</evidence>
<comment type="similarity">
    <text evidence="2">Belongs to the bacterial solute-binding protein 8 family.</text>
</comment>
<dbReference type="CDD" id="cd01146">
    <property type="entry name" value="FhuD"/>
    <property type="match status" value="1"/>
</dbReference>
<dbReference type="RefSeq" id="WP_390889796.1">
    <property type="nucleotide sequence ID" value="NZ_VLJT01000061.1"/>
</dbReference>
<dbReference type="Proteomes" id="UP000317573">
    <property type="component" value="Unassembled WGS sequence"/>
</dbReference>
<sequence>MFSVHRSRAVLVAAVAAVTTALAGCSTPPDDDASEIVRTTTRIAGASVVGIDRDTSTACALPSPLDPGRPTTGTRPVLHTAGRSEVPADPQRIVVLDPAALDAVCALGLWERVVGASAEVTGRPEYLGYGIGELPPVGAAGNPDVAAIERAQPDVILGSSTAPDVYASLSGIAPTVLVGSDPVFWREQFVRVGEALGRTEAARRVLDDYATAARDLGRELVSSQTQASIVRFTPDGPTVEGTASFAGQVLGDVGAARPPAQRFEAVDTEDPAPADGDVIFVRFAGEDGLEAGKDYMQTDEWLDLGAVRDNRLFSVTDDVWSTPGPVAARAILTDLTYTLNGYSN</sequence>
<comment type="caution">
    <text evidence="7">The sequence shown here is derived from an EMBL/GenBank/DDBJ whole genome shotgun (WGS) entry which is preliminary data.</text>
</comment>
<protein>
    <submittedName>
        <fullName evidence="7">Iron complex transport system substrate-binding protein</fullName>
    </submittedName>
</protein>
<organism evidence="7 8">
    <name type="scientific">Rhodococcus rhodochrous J45</name>
    <dbReference type="NCBI Taxonomy" id="935266"/>
    <lineage>
        <taxon>Bacteria</taxon>
        <taxon>Bacillati</taxon>
        <taxon>Actinomycetota</taxon>
        <taxon>Actinomycetes</taxon>
        <taxon>Mycobacteriales</taxon>
        <taxon>Nocardiaceae</taxon>
        <taxon>Rhodococcus</taxon>
    </lineage>
</organism>
<proteinExistence type="inferred from homology"/>
<evidence type="ECO:0000259" key="6">
    <source>
        <dbReference type="PROSITE" id="PS50983"/>
    </source>
</evidence>
<dbReference type="GO" id="GO:0030288">
    <property type="term" value="C:outer membrane-bounded periplasmic space"/>
    <property type="evidence" value="ECO:0007669"/>
    <property type="project" value="TreeGrafter"/>
</dbReference>
<evidence type="ECO:0000256" key="5">
    <source>
        <dbReference type="SAM" id="SignalP"/>
    </source>
</evidence>
<accession>A0A562DHN5</accession>
<evidence type="ECO:0000256" key="2">
    <source>
        <dbReference type="ARBA" id="ARBA00008814"/>
    </source>
</evidence>
<dbReference type="AlphaFoldDB" id="A0A562DHN5"/>
<dbReference type="Pfam" id="PF01497">
    <property type="entry name" value="Peripla_BP_2"/>
    <property type="match status" value="1"/>
</dbReference>
<dbReference type="PANTHER" id="PTHR30532">
    <property type="entry name" value="IRON III DICITRATE-BINDING PERIPLASMIC PROTEIN"/>
    <property type="match status" value="1"/>
</dbReference>
<dbReference type="Gene3D" id="3.40.50.1980">
    <property type="entry name" value="Nitrogenase molybdenum iron protein domain"/>
    <property type="match status" value="2"/>
</dbReference>
<dbReference type="InterPro" id="IPR002491">
    <property type="entry name" value="ABC_transptr_periplasmic_BD"/>
</dbReference>
<feature type="chain" id="PRO_5038645153" evidence="5">
    <location>
        <begin position="24"/>
        <end position="344"/>
    </location>
</feature>
<name>A0A562DHN5_RHORH</name>
<dbReference type="PANTHER" id="PTHR30532:SF25">
    <property type="entry name" value="IRON(III) DICITRATE-BINDING PERIPLASMIC PROTEIN"/>
    <property type="match status" value="1"/>
</dbReference>
<reference evidence="7 8" key="1">
    <citation type="submission" date="2019-07" db="EMBL/GenBank/DDBJ databases">
        <title>Genome sequencing of lignin-degrading bacterial isolates.</title>
        <authorList>
            <person name="Gladden J."/>
        </authorList>
    </citation>
    <scope>NUCLEOTIDE SEQUENCE [LARGE SCALE GENOMIC DNA]</scope>
    <source>
        <strain evidence="7 8">J45</strain>
    </source>
</reference>
<feature type="domain" description="Fe/B12 periplasmic-binding" evidence="6">
    <location>
        <begin position="92"/>
        <end position="343"/>
    </location>
</feature>
<evidence type="ECO:0000256" key="1">
    <source>
        <dbReference type="ARBA" id="ARBA00004196"/>
    </source>
</evidence>
<feature type="signal peptide" evidence="5">
    <location>
        <begin position="1"/>
        <end position="23"/>
    </location>
</feature>
<keyword evidence="3" id="KW-0813">Transport</keyword>
<dbReference type="InterPro" id="IPR051313">
    <property type="entry name" value="Bact_iron-sidero_bind"/>
</dbReference>
<evidence type="ECO:0000256" key="3">
    <source>
        <dbReference type="ARBA" id="ARBA00022448"/>
    </source>
</evidence>
<evidence type="ECO:0000313" key="7">
    <source>
        <dbReference type="EMBL" id="TWH09107.1"/>
    </source>
</evidence>
<gene>
    <name evidence="7" type="ORF">L618_000600000600</name>
</gene>
<dbReference type="EMBL" id="VLJT01000061">
    <property type="protein sequence ID" value="TWH09107.1"/>
    <property type="molecule type" value="Genomic_DNA"/>
</dbReference>
<dbReference type="PROSITE" id="PS50983">
    <property type="entry name" value="FE_B12_PBP"/>
    <property type="match status" value="1"/>
</dbReference>
<evidence type="ECO:0000256" key="4">
    <source>
        <dbReference type="ARBA" id="ARBA00022729"/>
    </source>
</evidence>
<comment type="subcellular location">
    <subcellularLocation>
        <location evidence="1">Cell envelope</location>
    </subcellularLocation>
</comment>